<dbReference type="InterPro" id="IPR018490">
    <property type="entry name" value="cNMP-bd_dom_sf"/>
</dbReference>
<dbReference type="Gene3D" id="6.10.140.1330">
    <property type="match status" value="1"/>
</dbReference>
<feature type="transmembrane region" description="Helical" evidence="13">
    <location>
        <begin position="215"/>
        <end position="240"/>
    </location>
</feature>
<feature type="compositionally biased region" description="Polar residues" evidence="12">
    <location>
        <begin position="1095"/>
        <end position="1108"/>
    </location>
</feature>
<evidence type="ECO:0000256" key="11">
    <source>
        <dbReference type="ARBA" id="ARBA00047912"/>
    </source>
</evidence>
<feature type="transmembrane region" description="Helical" evidence="13">
    <location>
        <begin position="304"/>
        <end position="326"/>
    </location>
</feature>
<dbReference type="PANTHER" id="PTHR10110">
    <property type="entry name" value="SODIUM/HYDROGEN EXCHANGER"/>
    <property type="match status" value="1"/>
</dbReference>
<dbReference type="Proteomes" id="UP000054558">
    <property type="component" value="Unassembled WGS sequence"/>
</dbReference>
<feature type="domain" description="Cyclic nucleotide-binding" evidence="14">
    <location>
        <begin position="741"/>
        <end position="847"/>
    </location>
</feature>
<evidence type="ECO:0000259" key="14">
    <source>
        <dbReference type="PROSITE" id="PS50042"/>
    </source>
</evidence>
<comment type="subcellular location">
    <subcellularLocation>
        <location evidence="1">Cell membrane</location>
        <topology evidence="1">Multi-pass membrane protein</topology>
    </subcellularLocation>
</comment>
<dbReference type="EMBL" id="DF236979">
    <property type="protein sequence ID" value="GAQ79416.1"/>
    <property type="molecule type" value="Genomic_DNA"/>
</dbReference>
<dbReference type="InterPro" id="IPR006153">
    <property type="entry name" value="Cation/H_exchanger_TM"/>
</dbReference>
<feature type="transmembrane region" description="Helical" evidence="13">
    <location>
        <begin position="246"/>
        <end position="263"/>
    </location>
</feature>
<dbReference type="GO" id="GO:0071805">
    <property type="term" value="P:potassium ion transmembrane transport"/>
    <property type="evidence" value="ECO:0000318"/>
    <property type="project" value="GO_Central"/>
</dbReference>
<dbReference type="InterPro" id="IPR014710">
    <property type="entry name" value="RmlC-like_jellyroll"/>
</dbReference>
<keyword evidence="3" id="KW-1003">Cell membrane</keyword>
<organism evidence="15 16">
    <name type="scientific">Klebsormidium nitens</name>
    <name type="common">Green alga</name>
    <name type="synonym">Ulothrix nitens</name>
    <dbReference type="NCBI Taxonomy" id="105231"/>
    <lineage>
        <taxon>Eukaryota</taxon>
        <taxon>Viridiplantae</taxon>
        <taxon>Streptophyta</taxon>
        <taxon>Klebsormidiophyceae</taxon>
        <taxon>Klebsormidiales</taxon>
        <taxon>Klebsormidiaceae</taxon>
        <taxon>Klebsormidium</taxon>
    </lineage>
</organism>
<dbReference type="InterPro" id="IPR000595">
    <property type="entry name" value="cNMP-bd_dom"/>
</dbReference>
<dbReference type="PROSITE" id="PS50042">
    <property type="entry name" value="CNMP_BINDING_3"/>
    <property type="match status" value="1"/>
</dbReference>
<feature type="transmembrane region" description="Helical" evidence="13">
    <location>
        <begin position="338"/>
        <end position="362"/>
    </location>
</feature>
<feature type="transmembrane region" description="Helical" evidence="13">
    <location>
        <begin position="20"/>
        <end position="37"/>
    </location>
</feature>
<dbReference type="PANTHER" id="PTHR10110:SF86">
    <property type="entry name" value="SODIUM_HYDROGEN EXCHANGER 7"/>
    <property type="match status" value="1"/>
</dbReference>
<proteinExistence type="predicted"/>
<dbReference type="Pfam" id="PF00999">
    <property type="entry name" value="Na_H_Exchanger"/>
    <property type="match status" value="1"/>
</dbReference>
<keyword evidence="2" id="KW-0813">Transport</keyword>
<feature type="region of interest" description="Disordered" evidence="12">
    <location>
        <begin position="1095"/>
        <end position="1122"/>
    </location>
</feature>
<evidence type="ECO:0000256" key="9">
    <source>
        <dbReference type="ARBA" id="ARBA00023201"/>
    </source>
</evidence>
<dbReference type="Gene3D" id="2.60.120.10">
    <property type="entry name" value="Jelly Rolls"/>
    <property type="match status" value="1"/>
</dbReference>
<evidence type="ECO:0000313" key="16">
    <source>
        <dbReference type="Proteomes" id="UP000054558"/>
    </source>
</evidence>
<evidence type="ECO:0000256" key="1">
    <source>
        <dbReference type="ARBA" id="ARBA00004651"/>
    </source>
</evidence>
<dbReference type="InterPro" id="IPR018422">
    <property type="entry name" value="Cation/H_exchanger_CPA1"/>
</dbReference>
<feature type="transmembrane region" description="Helical" evidence="13">
    <location>
        <begin position="374"/>
        <end position="394"/>
    </location>
</feature>
<feature type="transmembrane region" description="Helical" evidence="13">
    <location>
        <begin position="44"/>
        <end position="62"/>
    </location>
</feature>
<keyword evidence="4 13" id="KW-0812">Transmembrane</keyword>
<keyword evidence="5 13" id="KW-1133">Transmembrane helix</keyword>
<dbReference type="STRING" id="105231.A0A0U9HQR6"/>
<protein>
    <submittedName>
        <fullName evidence="15">Na+/H+ antiporter</fullName>
    </submittedName>
</protein>
<evidence type="ECO:0000256" key="8">
    <source>
        <dbReference type="ARBA" id="ARBA00023136"/>
    </source>
</evidence>
<keyword evidence="7" id="KW-0406">Ion transport</keyword>
<dbReference type="GO" id="GO:0015385">
    <property type="term" value="F:sodium:proton antiporter activity"/>
    <property type="evidence" value="ECO:0000318"/>
    <property type="project" value="GO_Central"/>
</dbReference>
<keyword evidence="8 13" id="KW-0472">Membrane</keyword>
<feature type="transmembrane region" description="Helical" evidence="13">
    <location>
        <begin position="270"/>
        <end position="292"/>
    </location>
</feature>
<evidence type="ECO:0000256" key="2">
    <source>
        <dbReference type="ARBA" id="ARBA00022448"/>
    </source>
</evidence>
<accession>A0A0U9HQR6</accession>
<evidence type="ECO:0000256" key="3">
    <source>
        <dbReference type="ARBA" id="ARBA00022475"/>
    </source>
</evidence>
<keyword evidence="9" id="KW-0739">Sodium transport</keyword>
<dbReference type="GO" id="GO:0015386">
    <property type="term" value="F:potassium:proton antiporter activity"/>
    <property type="evidence" value="ECO:0000318"/>
    <property type="project" value="GO_Central"/>
</dbReference>
<dbReference type="Pfam" id="PF00027">
    <property type="entry name" value="cNMP_binding"/>
    <property type="match status" value="1"/>
</dbReference>
<dbReference type="AlphaFoldDB" id="A0A0U9HQR6"/>
<feature type="region of interest" description="Disordered" evidence="12">
    <location>
        <begin position="1024"/>
        <end position="1076"/>
    </location>
</feature>
<dbReference type="OMA" id="SICPQKL"/>
<name>A0A0U9HQR6_KLENI</name>
<feature type="transmembrane region" description="Helical" evidence="13">
    <location>
        <begin position="118"/>
        <end position="139"/>
    </location>
</feature>
<evidence type="ECO:0000256" key="13">
    <source>
        <dbReference type="SAM" id="Phobius"/>
    </source>
</evidence>
<dbReference type="SMART" id="SM00100">
    <property type="entry name" value="cNMP"/>
    <property type="match status" value="1"/>
</dbReference>
<comment type="catalytic activity">
    <reaction evidence="11">
        <text>K(+)(in) + H(+)(out) = K(+)(out) + H(+)(in)</text>
        <dbReference type="Rhea" id="RHEA:29467"/>
        <dbReference type="ChEBI" id="CHEBI:15378"/>
        <dbReference type="ChEBI" id="CHEBI:29103"/>
    </reaction>
</comment>
<dbReference type="CDD" id="cd00038">
    <property type="entry name" value="CAP_ED"/>
    <property type="match status" value="1"/>
</dbReference>
<evidence type="ECO:0000256" key="12">
    <source>
        <dbReference type="SAM" id="MobiDB-lite"/>
    </source>
</evidence>
<evidence type="ECO:0000256" key="6">
    <source>
        <dbReference type="ARBA" id="ARBA00023053"/>
    </source>
</evidence>
<dbReference type="SUPFAM" id="SSF51206">
    <property type="entry name" value="cAMP-binding domain-like"/>
    <property type="match status" value="1"/>
</dbReference>
<evidence type="ECO:0000256" key="10">
    <source>
        <dbReference type="ARBA" id="ARBA00047524"/>
    </source>
</evidence>
<feature type="transmembrane region" description="Helical" evidence="13">
    <location>
        <begin position="415"/>
        <end position="433"/>
    </location>
</feature>
<dbReference type="GO" id="GO:0098719">
    <property type="term" value="P:sodium ion import across plasma membrane"/>
    <property type="evidence" value="ECO:0000318"/>
    <property type="project" value="GO_Central"/>
</dbReference>
<feature type="transmembrane region" description="Helical" evidence="13">
    <location>
        <begin position="77"/>
        <end position="98"/>
    </location>
</feature>
<dbReference type="OrthoDB" id="441412at2759"/>
<comment type="catalytic activity">
    <reaction evidence="10">
        <text>Na(+)(in) + H(+)(out) = Na(+)(out) + H(+)(in)</text>
        <dbReference type="Rhea" id="RHEA:29419"/>
        <dbReference type="ChEBI" id="CHEBI:15378"/>
        <dbReference type="ChEBI" id="CHEBI:29101"/>
    </reaction>
</comment>
<gene>
    <name evidence="15" type="ORF">KFL_000300140</name>
</gene>
<dbReference type="GO" id="GO:0051453">
    <property type="term" value="P:regulation of intracellular pH"/>
    <property type="evidence" value="ECO:0000318"/>
    <property type="project" value="GO_Central"/>
</dbReference>
<evidence type="ECO:0000256" key="5">
    <source>
        <dbReference type="ARBA" id="ARBA00022989"/>
    </source>
</evidence>
<evidence type="ECO:0000256" key="7">
    <source>
        <dbReference type="ARBA" id="ARBA00023065"/>
    </source>
</evidence>
<evidence type="ECO:0000313" key="15">
    <source>
        <dbReference type="EMBL" id="GAQ79416.1"/>
    </source>
</evidence>
<sequence>MEMNTTATSSLTEEEAYPKPEVAILFFGLALILGALCKQVFARTPVPYTVALLIIGIILGTIDENAHDGLGTLGESIQMWANIEPSLILFIFLPALLFESSMSLEIHQVRKCIWQMALLAAPGVLINTFILGALLKYAFPYSWSWSLSLTLGSLLSATDPVAVVALLRELGASKKLSTIIEGESLMNDGTAIVVFRLFYRIVEGSAFNFGNTIVYFLRVAGGGIAIGIGFGLAAVLWLGFVFNDTLIEITITLTSAYMVYFVCEDKAELSGVIAVLFLGITFAAFANTAFTGENKKSLHYFWEMVAYMANTLIFILSGVIIAEAILRSTASIEGRDWGYLILLYVFVQLARAVVVGACYPLLTRMGYGLNWKEASVMTWAGLRGAVALTLALTIDRNYDVVIDANGKPHGVTPKNQARVLFFTGGVVFLTLVINGSTTKKLLSLLRMDKMTESKLRILEYAKREMHDRAVQSYVEVGEDDEELGPAHWPSVQKLVTYLRKEEFPEVANPFGGVLTDQTDEMRRMRMRDARVRFLRGVQAAYWDLLDQDRLSQYEAILLIQSVDRGLDDETELGDWDELKPYMKLPTWLKMIQRGLNQCSPNTLVNSLVVGSLERGCSMAAGYLRAHHQARLQLRDFLGNNELADEVIRESLKDEAQARAFLDDVGMSFPQVLTSVKTQQVAFHVLRELTTYVEELDEAGLIDTREIVHLHDVVQKDLKKLRRAPLLIRPQHAMGILRSTPLGKHVPEHFEQIVRRDARERTYLRNAVLYKEGSVGQEVYIVGTGLAKVITVDTADGERTVSHFILGSGSILGLYEALAGNRAKLSSAVADSVSLCYVLDRNRLIDIVKSDVRLAEYLWKESAVILSRLVLKRTVEHLTLQKIRLIIMENSRLQHFDEGDAVNIRYGEVLILLEGSLKNTKGFTLVAPVGLAPDVSALFAGPLDTVQLKSELRYTAETSSRVLFIPLGTHIHHAPATIPEDHPKPLTRRALSENEATITASKEMAAKLKEALLLEQPEAARRSMVDLRKPPGGPTMSRKPSGKRVGDMNRSPLGPSRRASLEEGGLLRSLPRPPSRAHLRPLAGLGVQMSLSREPSFTQGMSRGNSSGHRSGFLDGGSATPEELHVAPVEEGDDLEAIIVDSGEDLFSEKRR</sequence>
<evidence type="ECO:0000256" key="4">
    <source>
        <dbReference type="ARBA" id="ARBA00022692"/>
    </source>
</evidence>
<reference evidence="15 16" key="1">
    <citation type="journal article" date="2014" name="Nat. Commun.">
        <title>Klebsormidium flaccidum genome reveals primary factors for plant terrestrial adaptation.</title>
        <authorList>
            <person name="Hori K."/>
            <person name="Maruyama F."/>
            <person name="Fujisawa T."/>
            <person name="Togashi T."/>
            <person name="Yamamoto N."/>
            <person name="Seo M."/>
            <person name="Sato S."/>
            <person name="Yamada T."/>
            <person name="Mori H."/>
            <person name="Tajima N."/>
            <person name="Moriyama T."/>
            <person name="Ikeuchi M."/>
            <person name="Watanabe M."/>
            <person name="Wada H."/>
            <person name="Kobayashi K."/>
            <person name="Saito M."/>
            <person name="Masuda T."/>
            <person name="Sasaki-Sekimoto Y."/>
            <person name="Mashiguchi K."/>
            <person name="Awai K."/>
            <person name="Shimojima M."/>
            <person name="Masuda S."/>
            <person name="Iwai M."/>
            <person name="Nobusawa T."/>
            <person name="Narise T."/>
            <person name="Kondo S."/>
            <person name="Saito H."/>
            <person name="Sato R."/>
            <person name="Murakawa M."/>
            <person name="Ihara Y."/>
            <person name="Oshima-Yamada Y."/>
            <person name="Ohtaka K."/>
            <person name="Satoh M."/>
            <person name="Sonobe K."/>
            <person name="Ishii M."/>
            <person name="Ohtani R."/>
            <person name="Kanamori-Sato M."/>
            <person name="Honoki R."/>
            <person name="Miyazaki D."/>
            <person name="Mochizuki H."/>
            <person name="Umetsu J."/>
            <person name="Higashi K."/>
            <person name="Shibata D."/>
            <person name="Kamiya Y."/>
            <person name="Sato N."/>
            <person name="Nakamura Y."/>
            <person name="Tabata S."/>
            <person name="Ida S."/>
            <person name="Kurokawa K."/>
            <person name="Ohta H."/>
        </authorList>
    </citation>
    <scope>NUCLEOTIDE SEQUENCE [LARGE SCALE GENOMIC DNA]</scope>
    <source>
        <strain evidence="15 16">NIES-2285</strain>
    </source>
</reference>
<keyword evidence="6" id="KW-0915">Sodium</keyword>
<feature type="transmembrane region" description="Helical" evidence="13">
    <location>
        <begin position="145"/>
        <end position="167"/>
    </location>
</feature>
<keyword evidence="16" id="KW-1185">Reference proteome</keyword>
<dbReference type="GO" id="GO:0005886">
    <property type="term" value="C:plasma membrane"/>
    <property type="evidence" value="ECO:0000318"/>
    <property type="project" value="GO_Central"/>
</dbReference>